<gene>
    <name evidence="1" type="ORF">P4T90_21440</name>
</gene>
<organism evidence="1 2">
    <name type="scientific">Heyndrickxia acidicola</name>
    <dbReference type="NCBI Taxonomy" id="209389"/>
    <lineage>
        <taxon>Bacteria</taxon>
        <taxon>Bacillati</taxon>
        <taxon>Bacillota</taxon>
        <taxon>Bacilli</taxon>
        <taxon>Bacillales</taxon>
        <taxon>Bacillaceae</taxon>
        <taxon>Heyndrickxia</taxon>
    </lineage>
</organism>
<comment type="caution">
    <text evidence="1">The sequence shown here is derived from an EMBL/GenBank/DDBJ whole genome shotgun (WGS) entry which is preliminary data.</text>
</comment>
<reference evidence="1 2" key="1">
    <citation type="submission" date="2023-03" db="EMBL/GenBank/DDBJ databases">
        <title>Bacillus Genome Sequencing.</title>
        <authorList>
            <person name="Dunlap C."/>
        </authorList>
    </citation>
    <scope>NUCLEOTIDE SEQUENCE [LARGE SCALE GENOMIC DNA]</scope>
    <source>
        <strain evidence="1 2">B-23453</strain>
    </source>
</reference>
<name>A0ABU6MLN4_9BACI</name>
<proteinExistence type="predicted"/>
<protein>
    <submittedName>
        <fullName evidence="1">Uncharacterized protein</fullName>
    </submittedName>
</protein>
<accession>A0ABU6MLN4</accession>
<evidence type="ECO:0000313" key="2">
    <source>
        <dbReference type="Proteomes" id="UP001341444"/>
    </source>
</evidence>
<dbReference type="Proteomes" id="UP001341444">
    <property type="component" value="Unassembled WGS sequence"/>
</dbReference>
<dbReference type="EMBL" id="JARMAB010000038">
    <property type="protein sequence ID" value="MED1205602.1"/>
    <property type="molecule type" value="Genomic_DNA"/>
</dbReference>
<keyword evidence="2" id="KW-1185">Reference proteome</keyword>
<dbReference type="RefSeq" id="WP_066270862.1">
    <property type="nucleotide sequence ID" value="NZ_JARMAB010000038.1"/>
</dbReference>
<evidence type="ECO:0000313" key="1">
    <source>
        <dbReference type="EMBL" id="MED1205602.1"/>
    </source>
</evidence>
<sequence>MNEFNKALDQAISSFSKLSEEWGKLDESNFEKLNKKYPFDKDFTEVILDLLEWKKEINK</sequence>